<reference evidence="2 3" key="1">
    <citation type="journal article" date="2023" name="Plants (Basel)">
        <title>Bridging the Gap: Combining Genomics and Transcriptomics Approaches to Understand Stylosanthes scabra, an Orphan Legume from the Brazilian Caatinga.</title>
        <authorList>
            <person name="Ferreira-Neto J.R.C."/>
            <person name="da Silva M.D."/>
            <person name="Binneck E."/>
            <person name="de Melo N.F."/>
            <person name="da Silva R.H."/>
            <person name="de Melo A.L.T.M."/>
            <person name="Pandolfi V."/>
            <person name="Bustamante F.O."/>
            <person name="Brasileiro-Vidal A.C."/>
            <person name="Benko-Iseppon A.M."/>
        </authorList>
    </citation>
    <scope>NUCLEOTIDE SEQUENCE [LARGE SCALE GENOMIC DNA]</scope>
    <source>
        <tissue evidence="2">Leaves</tissue>
    </source>
</reference>
<keyword evidence="3" id="KW-1185">Reference proteome</keyword>
<evidence type="ECO:0000256" key="1">
    <source>
        <dbReference type="SAM" id="MobiDB-lite"/>
    </source>
</evidence>
<evidence type="ECO:0000313" key="3">
    <source>
        <dbReference type="Proteomes" id="UP001341840"/>
    </source>
</evidence>
<feature type="region of interest" description="Disordered" evidence="1">
    <location>
        <begin position="1"/>
        <end position="42"/>
    </location>
</feature>
<gene>
    <name evidence="2" type="ORF">PIB30_031563</name>
</gene>
<organism evidence="2 3">
    <name type="scientific">Stylosanthes scabra</name>
    <dbReference type="NCBI Taxonomy" id="79078"/>
    <lineage>
        <taxon>Eukaryota</taxon>
        <taxon>Viridiplantae</taxon>
        <taxon>Streptophyta</taxon>
        <taxon>Embryophyta</taxon>
        <taxon>Tracheophyta</taxon>
        <taxon>Spermatophyta</taxon>
        <taxon>Magnoliopsida</taxon>
        <taxon>eudicotyledons</taxon>
        <taxon>Gunneridae</taxon>
        <taxon>Pentapetalae</taxon>
        <taxon>rosids</taxon>
        <taxon>fabids</taxon>
        <taxon>Fabales</taxon>
        <taxon>Fabaceae</taxon>
        <taxon>Papilionoideae</taxon>
        <taxon>50 kb inversion clade</taxon>
        <taxon>dalbergioids sensu lato</taxon>
        <taxon>Dalbergieae</taxon>
        <taxon>Pterocarpus clade</taxon>
        <taxon>Stylosanthes</taxon>
    </lineage>
</organism>
<comment type="caution">
    <text evidence="2">The sequence shown here is derived from an EMBL/GenBank/DDBJ whole genome shotgun (WGS) entry which is preliminary data.</text>
</comment>
<protein>
    <submittedName>
        <fullName evidence="2">Uncharacterized protein</fullName>
    </submittedName>
</protein>
<accession>A0ABU6RC38</accession>
<dbReference type="Proteomes" id="UP001341840">
    <property type="component" value="Unassembled WGS sequence"/>
</dbReference>
<name>A0ABU6RC38_9FABA</name>
<sequence length="103" mass="10782">MSRGGARSGGRGSPKSKDTETLIEWDSGSARRRHKNTGLSGGCICGSKTPRQAVAAMESDETCDRMEDGAALAISTGWGRGNLLCLALGSVHLVGHDPVQKKE</sequence>
<feature type="compositionally biased region" description="Gly residues" evidence="1">
    <location>
        <begin position="1"/>
        <end position="12"/>
    </location>
</feature>
<proteinExistence type="predicted"/>
<dbReference type="EMBL" id="JASCZI010030344">
    <property type="protein sequence ID" value="MED6121582.1"/>
    <property type="molecule type" value="Genomic_DNA"/>
</dbReference>
<evidence type="ECO:0000313" key="2">
    <source>
        <dbReference type="EMBL" id="MED6121582.1"/>
    </source>
</evidence>